<name>A0A1H8SAV1_9ACTN</name>
<evidence type="ECO:0000259" key="4">
    <source>
        <dbReference type="Pfam" id="PF02776"/>
    </source>
</evidence>
<evidence type="ECO:0000256" key="1">
    <source>
        <dbReference type="ARBA" id="ARBA00007812"/>
    </source>
</evidence>
<dbReference type="GO" id="GO:0030976">
    <property type="term" value="F:thiamine pyrophosphate binding"/>
    <property type="evidence" value="ECO:0007669"/>
    <property type="project" value="InterPro"/>
</dbReference>
<dbReference type="Pfam" id="PF02776">
    <property type="entry name" value="TPP_enzyme_N"/>
    <property type="match status" value="1"/>
</dbReference>
<dbReference type="PANTHER" id="PTHR18968:SF86">
    <property type="entry name" value="ACETOLACTATE SYNTHASE LARGE SUBUNIT ILVX-RELATED"/>
    <property type="match status" value="1"/>
</dbReference>
<comment type="similarity">
    <text evidence="1">Belongs to the TPP enzyme family.</text>
</comment>
<reference evidence="6" key="1">
    <citation type="submission" date="2016-10" db="EMBL/GenBank/DDBJ databases">
        <authorList>
            <person name="Varghese N."/>
            <person name="Submissions S."/>
        </authorList>
    </citation>
    <scope>NUCLEOTIDE SEQUENCE [LARGE SCALE GENOMIC DNA]</scope>
    <source>
        <strain evidence="6">DSM 45413</strain>
    </source>
</reference>
<dbReference type="CDD" id="cd07035">
    <property type="entry name" value="TPP_PYR_POX_like"/>
    <property type="match status" value="1"/>
</dbReference>
<feature type="domain" description="Thiamine pyrophosphate enzyme N-terminal TPP-binding" evidence="4">
    <location>
        <begin position="1"/>
        <end position="106"/>
    </location>
</feature>
<dbReference type="RefSeq" id="WP_091941850.1">
    <property type="nucleotide sequence ID" value="NZ_FOEE01000004.1"/>
</dbReference>
<dbReference type="CDD" id="cd02002">
    <property type="entry name" value="TPP_BFDC"/>
    <property type="match status" value="1"/>
</dbReference>
<dbReference type="EMBL" id="FOEE01000004">
    <property type="protein sequence ID" value="SEO75687.1"/>
    <property type="molecule type" value="Genomic_DNA"/>
</dbReference>
<dbReference type="OrthoDB" id="2443624at2"/>
<dbReference type="InterPro" id="IPR045229">
    <property type="entry name" value="TPP_enz"/>
</dbReference>
<evidence type="ECO:0000256" key="2">
    <source>
        <dbReference type="ARBA" id="ARBA00023052"/>
    </source>
</evidence>
<gene>
    <name evidence="5" type="ORF">SAMN05660991_01557</name>
</gene>
<dbReference type="SUPFAM" id="SSF52518">
    <property type="entry name" value="Thiamin diphosphate-binding fold (THDP-binding)"/>
    <property type="match status" value="2"/>
</dbReference>
<keyword evidence="2" id="KW-0786">Thiamine pyrophosphate</keyword>
<dbReference type="GO" id="GO:0003984">
    <property type="term" value="F:acetolactate synthase activity"/>
    <property type="evidence" value="ECO:0007669"/>
    <property type="project" value="TreeGrafter"/>
</dbReference>
<dbReference type="GO" id="GO:0050660">
    <property type="term" value="F:flavin adenine dinucleotide binding"/>
    <property type="evidence" value="ECO:0007669"/>
    <property type="project" value="TreeGrafter"/>
</dbReference>
<protein>
    <submittedName>
        <fullName evidence="5">Acetolactate synthase-1/2/3 large subunit</fullName>
    </submittedName>
</protein>
<sequence length="513" mass="51722">MNGAQALIRTLVGAGVDVCFANPGTSEMHFVAALDDVPEMRGVLTLFEGVATGAADGYARIAGRPAATLLHLGPGLGNGLANLHNARRGGAPLVNVVGDHARSHKRLDAPLESDVDAIAGSVSGWVRRSLSPADVAADAVDAVAAAARGQVATLLLPADVSWSEGAEPAAPPAARYAPVPTGYRLTQVAAVLRSGAPVVLFVGGDVVASEAGLRAAGQVAAGTGARLMSETFPARTVRGAGLPDLPRLPYPPEMAMASLAGTVHLVVAGALPPVHFFGYPDTPGTPVPVDCTVHVLSEPGEDGVAALRELADLVAREVQPELLEASRPELPSGPLTPRSMAAVVGALLPERAIVVDEALTSGVGLAELTSGAPRHDWLSLTGGAIGDGLPLAVGAAVAAPDRPVLVIQADGSAMYTISALWTMAREQLDVTVVVCDNGSYAILQGELGRVGASGGGERAGRLLDLGGPGLDFVALAGGMGVPATRAATAEELADQLRAALAAPGPHLIDAVLR</sequence>
<proteinExistence type="inferred from homology"/>
<dbReference type="Pfam" id="PF02775">
    <property type="entry name" value="TPP_enzyme_C"/>
    <property type="match status" value="1"/>
</dbReference>
<dbReference type="InterPro" id="IPR011766">
    <property type="entry name" value="TPP_enzyme_TPP-bd"/>
</dbReference>
<evidence type="ECO:0000313" key="6">
    <source>
        <dbReference type="Proteomes" id="UP000198960"/>
    </source>
</evidence>
<dbReference type="STRING" id="673521.SAMN05660991_01557"/>
<evidence type="ECO:0000259" key="3">
    <source>
        <dbReference type="Pfam" id="PF02775"/>
    </source>
</evidence>
<dbReference type="InterPro" id="IPR012001">
    <property type="entry name" value="Thiamin_PyroP_enz_TPP-bd_dom"/>
</dbReference>
<dbReference type="NCBIfam" id="NF005760">
    <property type="entry name" value="PRK07586.1"/>
    <property type="match status" value="1"/>
</dbReference>
<dbReference type="Proteomes" id="UP000198960">
    <property type="component" value="Unassembled WGS sequence"/>
</dbReference>
<dbReference type="AlphaFoldDB" id="A0A1H8SAV1"/>
<organism evidence="5 6">
    <name type="scientific">Trujillonella endophytica</name>
    <dbReference type="NCBI Taxonomy" id="673521"/>
    <lineage>
        <taxon>Bacteria</taxon>
        <taxon>Bacillati</taxon>
        <taxon>Actinomycetota</taxon>
        <taxon>Actinomycetes</taxon>
        <taxon>Geodermatophilales</taxon>
        <taxon>Geodermatophilaceae</taxon>
        <taxon>Trujillonella</taxon>
    </lineage>
</organism>
<feature type="domain" description="Thiamine pyrophosphate enzyme TPP-binding" evidence="3">
    <location>
        <begin position="372"/>
        <end position="509"/>
    </location>
</feature>
<dbReference type="Gene3D" id="3.40.50.970">
    <property type="match status" value="2"/>
</dbReference>
<dbReference type="InterPro" id="IPR029061">
    <property type="entry name" value="THDP-binding"/>
</dbReference>
<dbReference type="GO" id="GO:0000287">
    <property type="term" value="F:magnesium ion binding"/>
    <property type="evidence" value="ECO:0007669"/>
    <property type="project" value="UniProtKB-ARBA"/>
</dbReference>
<accession>A0A1H8SAV1</accession>
<keyword evidence="6" id="KW-1185">Reference proteome</keyword>
<evidence type="ECO:0000313" key="5">
    <source>
        <dbReference type="EMBL" id="SEO75687.1"/>
    </source>
</evidence>
<dbReference type="PANTHER" id="PTHR18968">
    <property type="entry name" value="THIAMINE PYROPHOSPHATE ENZYMES"/>
    <property type="match status" value="1"/>
</dbReference>